<dbReference type="Pfam" id="PF07679">
    <property type="entry name" value="I-set"/>
    <property type="match status" value="1"/>
</dbReference>
<dbReference type="PANTHER" id="PTHR46013">
    <property type="entry name" value="VASCULAR CELL ADHESION MOLECULE 1"/>
    <property type="match status" value="1"/>
</dbReference>
<feature type="domain" description="Ig-like" evidence="4">
    <location>
        <begin position="302"/>
        <end position="381"/>
    </location>
</feature>
<proteinExistence type="predicted"/>
<keyword evidence="2" id="KW-1133">Transmembrane helix</keyword>
<protein>
    <submittedName>
        <fullName evidence="7">Uncharacterized protein LOC111123557 isoform X1</fullName>
    </submittedName>
</protein>
<keyword evidence="1" id="KW-0677">Repeat</keyword>
<feature type="signal peptide" evidence="3">
    <location>
        <begin position="1"/>
        <end position="21"/>
    </location>
</feature>
<dbReference type="Pfam" id="PF13895">
    <property type="entry name" value="Ig_2"/>
    <property type="match status" value="1"/>
</dbReference>
<dbReference type="PANTHER" id="PTHR46013:SF4">
    <property type="entry name" value="B-CELL RECEPTOR CD22-RELATED"/>
    <property type="match status" value="1"/>
</dbReference>
<evidence type="ECO:0000256" key="2">
    <source>
        <dbReference type="SAM" id="Phobius"/>
    </source>
</evidence>
<keyword evidence="3" id="KW-0732">Signal</keyword>
<reference evidence="7" key="1">
    <citation type="submission" date="2025-08" db="UniProtKB">
        <authorList>
            <consortium name="RefSeq"/>
        </authorList>
    </citation>
    <scope>IDENTIFICATION</scope>
    <source>
        <tissue evidence="7">Whole sample</tissue>
    </source>
</reference>
<dbReference type="OrthoDB" id="6135318at2759"/>
<dbReference type="InterPro" id="IPR003961">
    <property type="entry name" value="FN3_dom"/>
</dbReference>
<dbReference type="InterPro" id="IPR036179">
    <property type="entry name" value="Ig-like_dom_sf"/>
</dbReference>
<evidence type="ECO:0000313" key="6">
    <source>
        <dbReference type="Proteomes" id="UP000694844"/>
    </source>
</evidence>
<dbReference type="Proteomes" id="UP000694844">
    <property type="component" value="Chromosome 3"/>
</dbReference>
<dbReference type="SUPFAM" id="SSF49265">
    <property type="entry name" value="Fibronectin type III"/>
    <property type="match status" value="1"/>
</dbReference>
<gene>
    <name evidence="7" type="primary">LOC111123557</name>
</gene>
<dbReference type="InterPro" id="IPR007110">
    <property type="entry name" value="Ig-like_dom"/>
</dbReference>
<organism evidence="6 7">
    <name type="scientific">Crassostrea virginica</name>
    <name type="common">Eastern oyster</name>
    <dbReference type="NCBI Taxonomy" id="6565"/>
    <lineage>
        <taxon>Eukaryota</taxon>
        <taxon>Metazoa</taxon>
        <taxon>Spiralia</taxon>
        <taxon>Lophotrochozoa</taxon>
        <taxon>Mollusca</taxon>
        <taxon>Bivalvia</taxon>
        <taxon>Autobranchia</taxon>
        <taxon>Pteriomorphia</taxon>
        <taxon>Ostreida</taxon>
        <taxon>Ostreoidea</taxon>
        <taxon>Ostreidae</taxon>
        <taxon>Crassostrea</taxon>
    </lineage>
</organism>
<dbReference type="SMART" id="SM00409">
    <property type="entry name" value="IG"/>
    <property type="match status" value="3"/>
</dbReference>
<dbReference type="RefSeq" id="XP_022321667.1">
    <property type="nucleotide sequence ID" value="XM_022465959.1"/>
</dbReference>
<evidence type="ECO:0000313" key="7">
    <source>
        <dbReference type="RefSeq" id="XP_022321667.1"/>
    </source>
</evidence>
<accession>A0A8B8D0J6</accession>
<dbReference type="CDD" id="cd00063">
    <property type="entry name" value="FN3"/>
    <property type="match status" value="1"/>
</dbReference>
<dbReference type="InterPro" id="IPR036116">
    <property type="entry name" value="FN3_sf"/>
</dbReference>
<dbReference type="PROSITE" id="PS50835">
    <property type="entry name" value="IG_LIKE"/>
    <property type="match status" value="2"/>
</dbReference>
<sequence>MEKTFLICLVYAFAINTSVLSINDGPRNVRIEYAADGGDLWEGIGYINIRCNADCNPPCDRYQIYHNNSMTYTSKEIKITKTRENSGRYYCSASNSGGQSYAQSSNVANITIRYGARNVSIDFIHNGNLWEGSGNITIRCNADCYPPCDRYLIYHNNSPKYMFKETSIVKARKNSGQYHCSASNSLKPGYVRSSNKADITIKYPPGVVSITPDKNTFYCKKDGKPYADVLCKADCLPQCSYKWEREIYAGYKSLFTTGNSLFATKNISSRWPRSRYRYRCIASNDNHYLYSKWITVEIKDGPEHITITSSGTPIENRPFNLTCSANCLHGCTSYRWYFNSTWLNNQTLKFHRLSKTENGEYICYIKDYFGTTAKSYSLNVQCSLCIISFSNVSDDKGFKIGDHLEISVNFIANPKANVSWTFIQWNDHRPRVVKVEQNQENSTTLWIQSLDMKEYGIYQLELVNRFGKETKAFYVQGPPHAPFGLNVSCSGGSAIVTWRSGFSGGTQLKFLISYTANLTSWKIHHPRLKNVSIFNQSLSTRVHDLPLDSYVFCVRAENEFGSATSSNVTVICTGLSPVIGNDSDILRRIYIYGSVGCGLFLVLLFIAVLIIIFRSRKTRKKRMKANRNRKGFSEPKEEDNELELVNNVSYISADDLDDKEESPNVETHKNLQTVNDSVYSFVKNDNGNKGNSRQVYSFVKRDNDNAEGNSRQVYSFVKRDNHNAEGNSHQVYSFVKTDHDSAGSSSRQMFSFVNKDNDNAEGNARQVYSFVKKDSDSAVDSQNRVYSFVKKDKDDVDDIACPVFSFVNKDNDNAEREGNSRQVYSFVKKDSDSAVDSQSRVYSFVKKDKDNVDDVACPVFSFVNKDKDNTRGGVYSFVKKDNDSAVDK</sequence>
<evidence type="ECO:0000256" key="3">
    <source>
        <dbReference type="SAM" id="SignalP"/>
    </source>
</evidence>
<dbReference type="GeneID" id="111123557"/>
<evidence type="ECO:0000259" key="5">
    <source>
        <dbReference type="PROSITE" id="PS50853"/>
    </source>
</evidence>
<feature type="domain" description="Ig-like" evidence="4">
    <location>
        <begin position="26"/>
        <end position="108"/>
    </location>
</feature>
<name>A0A8B8D0J6_CRAVI</name>
<dbReference type="InterPro" id="IPR003599">
    <property type="entry name" value="Ig_sub"/>
</dbReference>
<dbReference type="KEGG" id="cvn:111123557"/>
<keyword evidence="2" id="KW-0472">Membrane</keyword>
<dbReference type="AlphaFoldDB" id="A0A8B8D0J6"/>
<keyword evidence="6" id="KW-1185">Reference proteome</keyword>
<evidence type="ECO:0000256" key="1">
    <source>
        <dbReference type="ARBA" id="ARBA00022737"/>
    </source>
</evidence>
<dbReference type="InterPro" id="IPR013783">
    <property type="entry name" value="Ig-like_fold"/>
</dbReference>
<dbReference type="Gene3D" id="2.60.40.10">
    <property type="entry name" value="Immunoglobulins"/>
    <property type="match status" value="5"/>
</dbReference>
<evidence type="ECO:0000259" key="4">
    <source>
        <dbReference type="PROSITE" id="PS50835"/>
    </source>
</evidence>
<dbReference type="PROSITE" id="PS50853">
    <property type="entry name" value="FN3"/>
    <property type="match status" value="1"/>
</dbReference>
<keyword evidence="2" id="KW-0812">Transmembrane</keyword>
<feature type="transmembrane region" description="Helical" evidence="2">
    <location>
        <begin position="589"/>
        <end position="613"/>
    </location>
</feature>
<feature type="chain" id="PRO_5034018817" evidence="3">
    <location>
        <begin position="22"/>
        <end position="888"/>
    </location>
</feature>
<dbReference type="SUPFAM" id="SSF48726">
    <property type="entry name" value="Immunoglobulin"/>
    <property type="match status" value="3"/>
</dbReference>
<dbReference type="InterPro" id="IPR013098">
    <property type="entry name" value="Ig_I-set"/>
</dbReference>
<feature type="domain" description="Fibronectin type-III" evidence="5">
    <location>
        <begin position="478"/>
        <end position="576"/>
    </location>
</feature>